<gene>
    <name evidence="1" type="primary">UBE3D</name>
    <name evidence="1" type="ORF">EYF80_032099</name>
</gene>
<evidence type="ECO:0000313" key="2">
    <source>
        <dbReference type="Proteomes" id="UP000314294"/>
    </source>
</evidence>
<dbReference type="InterPro" id="IPR019193">
    <property type="entry name" value="UBQ-conj_enz_E2-bd_prot"/>
</dbReference>
<name>A0A4Z2GWR5_9TELE</name>
<dbReference type="OrthoDB" id="66510at2759"/>
<dbReference type="AlphaFoldDB" id="A0A4Z2GWR5"/>
<accession>A0A4Z2GWR5</accession>
<organism evidence="1 2">
    <name type="scientific">Liparis tanakae</name>
    <name type="common">Tanaka's snailfish</name>
    <dbReference type="NCBI Taxonomy" id="230148"/>
    <lineage>
        <taxon>Eukaryota</taxon>
        <taxon>Metazoa</taxon>
        <taxon>Chordata</taxon>
        <taxon>Craniata</taxon>
        <taxon>Vertebrata</taxon>
        <taxon>Euteleostomi</taxon>
        <taxon>Actinopterygii</taxon>
        <taxon>Neopterygii</taxon>
        <taxon>Teleostei</taxon>
        <taxon>Neoteleostei</taxon>
        <taxon>Acanthomorphata</taxon>
        <taxon>Eupercaria</taxon>
        <taxon>Perciformes</taxon>
        <taxon>Cottioidei</taxon>
        <taxon>Cottales</taxon>
        <taxon>Liparidae</taxon>
        <taxon>Liparis</taxon>
    </lineage>
</organism>
<keyword evidence="2" id="KW-1185">Reference proteome</keyword>
<reference evidence="1 2" key="1">
    <citation type="submission" date="2019-03" db="EMBL/GenBank/DDBJ databases">
        <title>First draft genome of Liparis tanakae, snailfish: a comprehensive survey of snailfish specific genes.</title>
        <authorList>
            <person name="Kim W."/>
            <person name="Song I."/>
            <person name="Jeong J.-H."/>
            <person name="Kim D."/>
            <person name="Kim S."/>
            <person name="Ryu S."/>
            <person name="Song J.Y."/>
            <person name="Lee S.K."/>
        </authorList>
    </citation>
    <scope>NUCLEOTIDE SEQUENCE [LARGE SCALE GENOMIC DNA]</scope>
    <source>
        <tissue evidence="1">Muscle</tissue>
    </source>
</reference>
<dbReference type="Proteomes" id="UP000314294">
    <property type="component" value="Unassembled WGS sequence"/>
</dbReference>
<comment type="caution">
    <text evidence="1">The sequence shown here is derived from an EMBL/GenBank/DDBJ whole genome shotgun (WGS) entry which is preliminary data.</text>
</comment>
<evidence type="ECO:0000313" key="1">
    <source>
        <dbReference type="EMBL" id="TNN57731.1"/>
    </source>
</evidence>
<dbReference type="EMBL" id="SRLO01000398">
    <property type="protein sequence ID" value="TNN57731.1"/>
    <property type="molecule type" value="Genomic_DNA"/>
</dbReference>
<dbReference type="Pfam" id="PF09814">
    <property type="entry name" value="HECT_2"/>
    <property type="match status" value="1"/>
</dbReference>
<protein>
    <submittedName>
        <fullName evidence="1">E3 ubiquitin-protein ligase E3D</fullName>
    </submittedName>
</protein>
<sequence length="149" mass="16140">MADVEKPAKTHGVGVFLELRKRLESGLLIVGKDVASSPADVVVSAGESSLHVKTPRGELVLMLPAGVNYEQNSCVPTPAGEFSDDELHFRLRIGVSRHPDEGNVRGDASQTPAASLLRAKATTKASASYLELDFYLEFNWIESLCHPRP</sequence>
<proteinExistence type="predicted"/>